<name>A0A094PWV7_9ZZZZ</name>
<dbReference type="Pfam" id="PF01478">
    <property type="entry name" value="Peptidase_A24"/>
    <property type="match status" value="1"/>
</dbReference>
<dbReference type="AlphaFoldDB" id="A0A094PWV7"/>
<feature type="transmembrane region" description="Helical" evidence="1">
    <location>
        <begin position="49"/>
        <end position="71"/>
    </location>
</feature>
<keyword evidence="1" id="KW-0812">Transmembrane</keyword>
<evidence type="ECO:0000313" key="3">
    <source>
        <dbReference type="EMBL" id="KGA14214.1"/>
    </source>
</evidence>
<organism evidence="3">
    <name type="scientific">freshwater metagenome</name>
    <dbReference type="NCBI Taxonomy" id="449393"/>
    <lineage>
        <taxon>unclassified sequences</taxon>
        <taxon>metagenomes</taxon>
        <taxon>ecological metagenomes</taxon>
    </lineage>
</organism>
<proteinExistence type="predicted"/>
<dbReference type="EMBL" id="JNSK01000137">
    <property type="protein sequence ID" value="KGA14214.1"/>
    <property type="molecule type" value="Genomic_DNA"/>
</dbReference>
<keyword evidence="1" id="KW-0472">Membrane</keyword>
<keyword evidence="1" id="KW-1133">Transmembrane helix</keyword>
<comment type="caution">
    <text evidence="3">The sequence shown here is derived from an EMBL/GenBank/DDBJ whole genome shotgun (WGS) entry which is preliminary data.</text>
</comment>
<evidence type="ECO:0000256" key="1">
    <source>
        <dbReference type="SAM" id="Phobius"/>
    </source>
</evidence>
<dbReference type="InterPro" id="IPR000045">
    <property type="entry name" value="Prepilin_IV_endopep_pep"/>
</dbReference>
<gene>
    <name evidence="3" type="ORF">GM50_20375</name>
</gene>
<dbReference type="GO" id="GO:0004190">
    <property type="term" value="F:aspartic-type endopeptidase activity"/>
    <property type="evidence" value="ECO:0007669"/>
    <property type="project" value="InterPro"/>
</dbReference>
<feature type="domain" description="Prepilin type IV endopeptidase peptidase" evidence="2">
    <location>
        <begin position="3"/>
        <end position="100"/>
    </location>
</feature>
<feature type="transmembrane region" description="Helical" evidence="1">
    <location>
        <begin position="120"/>
        <end position="136"/>
    </location>
</feature>
<sequence length="137" mass="15124">MQIVVIPILAWIALVDLRTHRIPNRQLCILGITALVTTNFEDYSLRSHLHISLIVISIAIFLSYFCGLGMGDVKLLAVLALLVLPPDFAKYQIFLSVVTLTALAHSIFISRGDFRKSVQVPLAPAIFLGTLITLLVK</sequence>
<dbReference type="Gene3D" id="1.20.120.1220">
    <property type="match status" value="1"/>
</dbReference>
<dbReference type="GO" id="GO:0016020">
    <property type="term" value="C:membrane"/>
    <property type="evidence" value="ECO:0007669"/>
    <property type="project" value="InterPro"/>
</dbReference>
<reference evidence="3" key="1">
    <citation type="submission" date="2014-05" db="EMBL/GenBank/DDBJ databases">
        <title>Key roles for freshwater Actinobacteria revealed by deep metagenomic sequencing.</title>
        <authorList>
            <person name="Ghai R."/>
            <person name="Mizuno C.M."/>
            <person name="Picazo A."/>
            <person name="Camacho A."/>
            <person name="Rodriguez-Valera F."/>
        </authorList>
    </citation>
    <scope>NUCLEOTIDE SEQUENCE</scope>
</reference>
<feature type="transmembrane region" description="Helical" evidence="1">
    <location>
        <begin position="91"/>
        <end position="108"/>
    </location>
</feature>
<evidence type="ECO:0000259" key="2">
    <source>
        <dbReference type="Pfam" id="PF01478"/>
    </source>
</evidence>
<accession>A0A094PWV7</accession>
<protein>
    <recommendedName>
        <fullName evidence="2">Prepilin type IV endopeptidase peptidase domain-containing protein</fullName>
    </recommendedName>
</protein>